<organism evidence="4 5">
    <name type="scientific">Leptospira weilii str. Ecochallenge</name>
    <dbReference type="NCBI Taxonomy" id="1049986"/>
    <lineage>
        <taxon>Bacteria</taxon>
        <taxon>Pseudomonadati</taxon>
        <taxon>Spirochaetota</taxon>
        <taxon>Spirochaetia</taxon>
        <taxon>Leptospirales</taxon>
        <taxon>Leptospiraceae</taxon>
        <taxon>Leptospira</taxon>
    </lineage>
</organism>
<feature type="coiled-coil region" evidence="1">
    <location>
        <begin position="1226"/>
        <end position="1253"/>
    </location>
</feature>
<dbReference type="InterPro" id="IPR009045">
    <property type="entry name" value="Zn_M74/Hedgehog-like"/>
</dbReference>
<feature type="transmembrane region" description="Helical" evidence="3">
    <location>
        <begin position="1870"/>
        <end position="1894"/>
    </location>
</feature>
<dbReference type="NCBIfam" id="TIGR04388">
    <property type="entry name" value="Lepto_longest"/>
    <property type="match status" value="1"/>
</dbReference>
<feature type="compositionally biased region" description="Polar residues" evidence="2">
    <location>
        <begin position="2148"/>
        <end position="2159"/>
    </location>
</feature>
<dbReference type="EMBL" id="AHMI02000175">
    <property type="protein sequence ID" value="EMY14325.1"/>
    <property type="molecule type" value="Genomic_DNA"/>
</dbReference>
<feature type="compositionally biased region" description="Polar residues" evidence="2">
    <location>
        <begin position="2077"/>
        <end position="2087"/>
    </location>
</feature>
<evidence type="ECO:0000256" key="2">
    <source>
        <dbReference type="SAM" id="MobiDB-lite"/>
    </source>
</evidence>
<reference evidence="4 5" key="1">
    <citation type="submission" date="2013-02" db="EMBL/GenBank/DDBJ databases">
        <authorList>
            <person name="Harkins D.M."/>
            <person name="Durkin A.S."/>
            <person name="Brinkac L.M."/>
            <person name="Haft D.H."/>
            <person name="Selengut J.D."/>
            <person name="Sanka R."/>
            <person name="DePew J."/>
            <person name="Purushe J."/>
            <person name="Haake D.A."/>
            <person name="Matsunaga J."/>
            <person name="Vinetz J.M."/>
            <person name="Sutton G.G."/>
            <person name="Nierman W.C."/>
            <person name="Fouts D.E."/>
        </authorList>
    </citation>
    <scope>NUCLEOTIDE SEQUENCE [LARGE SCALE GENOMIC DNA]</scope>
    <source>
        <strain evidence="4 5">Ecochallenge</strain>
    </source>
</reference>
<gene>
    <name evidence="4" type="ORF">LEP1GSC043_3924</name>
</gene>
<evidence type="ECO:0000256" key="1">
    <source>
        <dbReference type="SAM" id="Coils"/>
    </source>
</evidence>
<proteinExistence type="predicted"/>
<feature type="transmembrane region" description="Helical" evidence="3">
    <location>
        <begin position="159"/>
        <end position="182"/>
    </location>
</feature>
<name>N1UE53_9LEPT</name>
<dbReference type="Proteomes" id="UP000012249">
    <property type="component" value="Unassembled WGS sequence"/>
</dbReference>
<keyword evidence="3" id="KW-1133">Transmembrane helix</keyword>
<keyword evidence="3" id="KW-0812">Transmembrane</keyword>
<evidence type="ECO:0008006" key="6">
    <source>
        <dbReference type="Google" id="ProtNLM"/>
    </source>
</evidence>
<feature type="compositionally biased region" description="Basic and acidic residues" evidence="2">
    <location>
        <begin position="2090"/>
        <end position="2100"/>
    </location>
</feature>
<sequence length="2460" mass="268146">MRDKRHSKTHNLESDRSAFQLFGLWNLNLPKVKYNNLTEANARLLVYFFRKKKQVRDLLLSPSRLKSDHYPLTSNFHPVICDFETDKSNSEFLETGTRAPEEIARRRGRVMPSLNKRLDISKLEKQQARYEARGRLSLSRLKSNPYLLTPNPHPLLTRIVSLVTIIAFHISFVIPFALFSLVSSEFSPLNAQSVPTLGSTKQFANDELKPYVDAAKAGATDSGSFLNTVTNGEQVLEAAWETSVNAEIESIVGGVTNSDAVNNVNVYKEAVRAQLELQKQQAKSQWIADAAQYIQAELQIFLATLSQNTGNNVTSTNTNSVQTINPTVQNVTTSPVSQNTNPAQAAQSYYQGTQLWDTKWQDLLSKQNTWEQNSLNAIQNGILQWNQSITGLENDKLTYLNGIEQTKAQWLANKQIITNAQNQMRGALQSTITNIRSQENQLKANASGDASLTSVFGDMDELLDDLQDALNTNASLGTLAQTLGSFFQGQIASATAKADYWNITKWQETYATQVLEFKKEVGTANLSCSGSSSCNYQPLGTHAVTYIADGNVYGWAATNGGFQSGVLVSSFDPYTTANPAYQWYQQMIDQQLQSCSGNQMICSIMYGIDLNNPYANNPYSPTYTVDPNASSGYYSTGHYEAVCNGWGGSVGGTCIGGGGHYALNTTDCTGALLGVMCGYDRQWHTDDSYTTSVSETFNQANKDQIATNTKIRNAVFGNYNIAFGQSTQAGNAVSGSNVALETKVWLGGTALSSSNWYNSMGLIEQVQIQTKYKYIDSAMQANQNFWTSMKTQFTSIASTFLSLVNPLKDWEERSEEYEEEYQTKLLELEQTKQTTVANYNDQISLMKAARGAWVTEVYGYQMAGIEGSQDNANSQYRTGQENWENTISVFQQAELNWYLSAKSTLAEAVSGPSNCSPSSSCNGETQYQTNAIPQANQLQTQITNSETNTTQLYNAATGLYQTYQYSAAGNVMQQAITNLQNETSWNQQGAALSQTIADSFGRSEAYKTAEFNASNRINALAQTIYGNGAYIVDNTELQSLQNQITTNGQNQSFWQNEINGANGGFDFNGRRAASISTTTEYTNIRNDIAVATTLQSEVIDEERGYLKTANEFFEKSEKYQELAEKAKSEAKFDEAALYTGYAVREKNNAVGFLKKKYYNLGEEITSEVDTRGLTYTRNSFLSYRDTLLSKNFQNTTQIGKQIQEGKNQVAGIIAEGESYNQIQGMIQTASNLNKQGEENKERVERLLAQSKELAEKNIGEGLLDGLEEMIASIQSALPQEVSNNGVAQYIQAQEKELAEKQEKVNELLSHMNSLVTNQNDLSNLQTLLQGSSQAINVAANSAVSKYLDDYAKKLQKDNEERSESLQKTLLEALTNGDQYKYLREAGYGFRTDGEGISAYRQIYSGEIEIDGSAMKSTSYSPDLEYQYIRIDTKFNPGNLSVDMMNPNSTRFNAEMAIGVKNYIDNLQKNVEQMFAQFSNKTNEIKEEYAQNQEVESYQKKLYESSKDSYVAAFQALPGDLKKAFSGEMGGLKGYHEQGSKYNFNQESFQDQSGEMKKVGKSMYDGANIDDTVFGGSRELKGSVSVKGIPVEVNYGMQYLIVTSGFDISNLGYNFRLKGVGTNYVENQLNGASQKYEIYKEDIQNRIEKQAKANDAEKESKGFLFNVLNGMSGGQKPHEALKSEVQSRVTGAIAEATGLPASLVGALVGGANMKQAMESYKKSVTTEAISQATGIPAWYLNQKISEKEATHAMSTSFSYNMGRSLATMVTAPIQIAAKAAVAALEYTPQGRMIQAASPGIVSQVKEASDNVNKQANKFADHIGQEAYKNRETIDTVVTVAAVVGAAFSFGTSMAALAAYKVAQGATEGGVYGALAGAVSTAGTAASVFTAGAIGFDCSYSYADGFGASVGGGFKVMEGLGVGATLSYNEQSGFGASVGLQAGTSRLNINAGLSYSERDGISGNVGLNYGLGKNPKAGLSLGMSYNRQDGMGASVGLTSKGGVLQDTGANITRSEYSGFGADISSREYGPGKFSGGLSYNQRDGFTASLNVAGTNALNYNSQTGLSSNTDFISQYSMNRGMSEDSNQTDTEAESKAAQERNNSEQGAAAVSAAGEVLLGGRRNEGDGSHGVIGFDDDGPTPAHGAPSSHDPGQTLASSGSFEGNGESAGGRRPLSAEDKAAFWDNWKGETRAQTDASIAELRRMGYDTAEIEGKVSAYRNNQDSKPVTTTSTSPTTHQSQGTGLYGGVVQNILNSVVSGASNLWDRVTGTLYNSNQHYANTPGEGLPHQFNANGEGFYNVAGQGTYMEHKYGQKPLVDTLSNAINDWHKNNPNHPIPVNDLGYKSGKSDPNVNNDPRIVSHHGGGNQVDLGYIVSGGGKYGGDYNNNPHYDRDKTIELIKTISRNIPEGVGNYKTNFVKFNDQAVHDYFKDNKLPNLHLEKDKKGSMHSNHLHLQLGLPKVK</sequence>
<dbReference type="Gene3D" id="3.30.1380.10">
    <property type="match status" value="1"/>
</dbReference>
<keyword evidence="3" id="KW-0472">Membrane</keyword>
<feature type="transmembrane region" description="Helical" evidence="3">
    <location>
        <begin position="1835"/>
        <end position="1858"/>
    </location>
</feature>
<evidence type="ECO:0000313" key="5">
    <source>
        <dbReference type="Proteomes" id="UP000012249"/>
    </source>
</evidence>
<feature type="region of interest" description="Disordered" evidence="2">
    <location>
        <begin position="2077"/>
        <end position="2174"/>
    </location>
</feature>
<feature type="coiled-coil region" evidence="1">
    <location>
        <begin position="807"/>
        <end position="834"/>
    </location>
</feature>
<accession>N1UE53</accession>
<evidence type="ECO:0000256" key="3">
    <source>
        <dbReference type="SAM" id="Phobius"/>
    </source>
</evidence>
<feature type="region of interest" description="Disordered" evidence="2">
    <location>
        <begin position="2217"/>
        <end position="2240"/>
    </location>
</feature>
<dbReference type="InterPro" id="IPR030885">
    <property type="entry name" value="Lepto_longest"/>
</dbReference>
<evidence type="ECO:0000313" key="4">
    <source>
        <dbReference type="EMBL" id="EMY14325.1"/>
    </source>
</evidence>
<feature type="compositionally biased region" description="Low complexity" evidence="2">
    <location>
        <begin position="2226"/>
        <end position="2240"/>
    </location>
</feature>
<comment type="caution">
    <text evidence="4">The sequence shown here is derived from an EMBL/GenBank/DDBJ whole genome shotgun (WGS) entry which is preliminary data.</text>
</comment>
<protein>
    <recommendedName>
        <fullName evidence="6">TIGR04388 family protein</fullName>
    </recommendedName>
</protein>
<keyword evidence="1" id="KW-0175">Coiled coil</keyword>